<proteinExistence type="predicted"/>
<name>A0ABV5Z6D3_9GAMM</name>
<dbReference type="EMBL" id="JBHLZN010000001">
    <property type="protein sequence ID" value="MFB9884831.1"/>
    <property type="molecule type" value="Genomic_DNA"/>
</dbReference>
<evidence type="ECO:0000313" key="1">
    <source>
        <dbReference type="EMBL" id="MFB9884831.1"/>
    </source>
</evidence>
<accession>A0ABV5Z6D3</accession>
<organism evidence="1 2">
    <name type="scientific">Balneatrix alpica</name>
    <dbReference type="NCBI Taxonomy" id="75684"/>
    <lineage>
        <taxon>Bacteria</taxon>
        <taxon>Pseudomonadati</taxon>
        <taxon>Pseudomonadota</taxon>
        <taxon>Gammaproteobacteria</taxon>
        <taxon>Oceanospirillales</taxon>
        <taxon>Balneatrichaceae</taxon>
        <taxon>Balneatrix</taxon>
    </lineage>
</organism>
<evidence type="ECO:0000313" key="2">
    <source>
        <dbReference type="Proteomes" id="UP001589628"/>
    </source>
</evidence>
<comment type="caution">
    <text evidence="1">The sequence shown here is derived from an EMBL/GenBank/DDBJ whole genome shotgun (WGS) entry which is preliminary data.</text>
</comment>
<sequence length="139" mass="15779">MPHSSPTIAHPRSIPVHFAPLPRPTAPQPRQGLCVRFYSNIHLGTGLNVAIHVPSLAAELQVQGWVQACRQRGRNRFTILIQFPDPLQAQRIRMLEQVCHILAYQQQCQRRGLRLSTEQAAQEWIHQHAAQFPGVELDC</sequence>
<gene>
    <name evidence="1" type="ORF">ACFFLH_00170</name>
</gene>
<dbReference type="Proteomes" id="UP001589628">
    <property type="component" value="Unassembled WGS sequence"/>
</dbReference>
<keyword evidence="2" id="KW-1185">Reference proteome</keyword>
<reference evidence="1 2" key="1">
    <citation type="submission" date="2024-09" db="EMBL/GenBank/DDBJ databases">
        <authorList>
            <person name="Sun Q."/>
            <person name="Mori K."/>
        </authorList>
    </citation>
    <scope>NUCLEOTIDE SEQUENCE [LARGE SCALE GENOMIC DNA]</scope>
    <source>
        <strain evidence="1 2">ATCC 51285</strain>
    </source>
</reference>
<protein>
    <submittedName>
        <fullName evidence="1">Uncharacterized protein</fullName>
    </submittedName>
</protein>
<dbReference type="RefSeq" id="WP_035461409.1">
    <property type="nucleotide sequence ID" value="NZ_JAUESS010000002.1"/>
</dbReference>